<sequence length="1056" mass="116851">WYMMPNNLDSMKTSSVSRSGVNLEYGPEDTLKSFLLDKYLNSDCTADDNADGINSNRHNNAPSRQLVDERTLKSSMRIVNRESQEPKRPSVMKEAEPKPKRPYLRKNQGLAAWCSRIKSSKLKLQQYSTKLRGSYVDETQTEKSSTKIDTMRGACDEPTLTTKPSQSSSSLASSKAKFMESGKLTRQYTYASKWCPTPEHTLFPTFLSTEESNQAPTSLTPSTSLPPLDIDGPQGSQAPTCAPSVDREKADPVRCAAAVVDLSETNELEEFELLEKLTEGSFCGLSSSTVAKMSKDSLLNKFQQHKNCDEEKISVSVPCVREFLPETASVSNVCYREETTDFLGTPAPETTQGLPVPPITHPQVVSRRNSPTCVSQQISVHRSRTSSEDCLSEFDDKLPWKEDTEPQEAEVKEAPSTGAATLATTRSAHFELSEVVLATNGRPPKLSEVAGDEDKELTPTISLPPKDASSAVIRQWIARLEVEVKRFNAENAALSKLRKDREDSLRQLEKERREFEAMKAEQARHFDDFRKEETAKLKKEKKVLSDYHRTLQSMPNKRDREEIERLKQQISDLQAEAALRETRLQGQLTRQRRRIEEMANEKTELLERIKRLEQTRLTLQTSLAEERAQRQLSYSSQGAREDDACGLSSASNKPKSLTEVAQSIKFEPHARSVDRLCTHSAAVSRHSTPPVAKEALGTTRTTLSAAPSYCDLPVVLPGKTSEAPRPTVAVTTLPSGPGDVGDSSSSADGRAQTVADGPVARLQGVHRADSMASDYYTDDASSSNESSGKGNRREQQTDSASLVAGVPRDFSLPGRLSRLALVDSPMREANRGQLTREIRHPDGSIERQYSNGGIILNYANGSVKEIYPDGKTSLVVLFNGDTKLTLSDGSVIYTYASEGTVQTTFPDGTEQTVYKDGRKEITYPPHRRSPVSPTTPRIRSPCFSRPSSCLANLAPVLVEENCLGNGITVRLFSNGDRIIELPNGQREVHCSEFKRRIYPDGTSKTVFKDGRQETCYASGRIRVKDGQGNLLVDTRIAPLSEAVRPTLVVPPPHLLI</sequence>
<feature type="region of interest" description="Disordered" evidence="3">
    <location>
        <begin position="633"/>
        <end position="654"/>
    </location>
</feature>
<dbReference type="AlphaFoldDB" id="A0A0X3Q3T9"/>
<feature type="compositionally biased region" description="Low complexity" evidence="3">
    <location>
        <begin position="735"/>
        <end position="749"/>
    </location>
</feature>
<evidence type="ECO:0000256" key="1">
    <source>
        <dbReference type="ARBA" id="ARBA00005627"/>
    </source>
</evidence>
<feature type="domain" description="Centromere protein J C-terminal" evidence="4">
    <location>
        <begin position="993"/>
        <end position="1023"/>
    </location>
</feature>
<gene>
    <name evidence="5" type="ORF">TR97741</name>
</gene>
<evidence type="ECO:0000259" key="4">
    <source>
        <dbReference type="Pfam" id="PF07202"/>
    </source>
</evidence>
<dbReference type="InterPro" id="IPR047002">
    <property type="entry name" value="Tcp10_C_sf"/>
</dbReference>
<dbReference type="InterPro" id="IPR026581">
    <property type="entry name" value="TCP10L/CENPJ"/>
</dbReference>
<dbReference type="GO" id="GO:0005813">
    <property type="term" value="C:centrosome"/>
    <property type="evidence" value="ECO:0007669"/>
    <property type="project" value="TreeGrafter"/>
</dbReference>
<reference evidence="5" key="1">
    <citation type="submission" date="2016-01" db="EMBL/GenBank/DDBJ databases">
        <title>Reference transcriptome for the parasite Schistocephalus solidus: insights into the molecular evolution of parasitism.</title>
        <authorList>
            <person name="Hebert F.O."/>
            <person name="Grambauer S."/>
            <person name="Barber I."/>
            <person name="Landry C.R."/>
            <person name="Aubin-Horth N."/>
        </authorList>
    </citation>
    <scope>NUCLEOTIDE SEQUENCE</scope>
</reference>
<dbReference type="Pfam" id="PF07202">
    <property type="entry name" value="Tcp10_C"/>
    <property type="match status" value="4"/>
</dbReference>
<feature type="region of interest" description="Disordered" evidence="3">
    <location>
        <begin position="718"/>
        <end position="805"/>
    </location>
</feature>
<feature type="domain" description="Centromere protein J C-terminal" evidence="4">
    <location>
        <begin position="898"/>
        <end position="924"/>
    </location>
</feature>
<feature type="coiled-coil region" evidence="2">
    <location>
        <begin position="477"/>
        <end position="525"/>
    </location>
</feature>
<feature type="region of interest" description="Disordered" evidence="3">
    <location>
        <begin position="81"/>
        <end position="101"/>
    </location>
</feature>
<dbReference type="PANTHER" id="PTHR10331:SF6">
    <property type="entry name" value="SPINDLE ASSEMBLY ABNORMAL 4"/>
    <property type="match status" value="1"/>
</dbReference>
<feature type="compositionally biased region" description="Basic and acidic residues" evidence="3">
    <location>
        <begin position="81"/>
        <end position="99"/>
    </location>
</feature>
<evidence type="ECO:0000313" key="5">
    <source>
        <dbReference type="EMBL" id="JAP58661.1"/>
    </source>
</evidence>
<name>A0A0X3Q3T9_SCHSO</name>
<organism evidence="5">
    <name type="scientific">Schistocephalus solidus</name>
    <name type="common">Tapeworm</name>
    <dbReference type="NCBI Taxonomy" id="70667"/>
    <lineage>
        <taxon>Eukaryota</taxon>
        <taxon>Metazoa</taxon>
        <taxon>Spiralia</taxon>
        <taxon>Lophotrochozoa</taxon>
        <taxon>Platyhelminthes</taxon>
        <taxon>Cestoda</taxon>
        <taxon>Eucestoda</taxon>
        <taxon>Diphyllobothriidea</taxon>
        <taxon>Diphyllobothriidae</taxon>
        <taxon>Schistocephalus</taxon>
    </lineage>
</organism>
<feature type="domain" description="Centromere protein J C-terminal" evidence="4">
    <location>
        <begin position="958"/>
        <end position="989"/>
    </location>
</feature>
<comment type="similarity">
    <text evidence="1">Belongs to the TCP10 family.</text>
</comment>
<dbReference type="GO" id="GO:0005814">
    <property type="term" value="C:centriole"/>
    <property type="evidence" value="ECO:0007669"/>
    <property type="project" value="TreeGrafter"/>
</dbReference>
<feature type="domain" description="Centromere protein J C-terminal" evidence="4">
    <location>
        <begin position="835"/>
        <end position="866"/>
    </location>
</feature>
<feature type="region of interest" description="Disordered" evidence="3">
    <location>
        <begin position="142"/>
        <end position="174"/>
    </location>
</feature>
<protein>
    <recommendedName>
        <fullName evidence="4">Centromere protein J C-terminal domain-containing protein</fullName>
    </recommendedName>
</protein>
<dbReference type="EMBL" id="GEEE01004564">
    <property type="protein sequence ID" value="JAP58661.1"/>
    <property type="molecule type" value="Transcribed_RNA"/>
</dbReference>
<dbReference type="GO" id="GO:0015631">
    <property type="term" value="F:tubulin binding"/>
    <property type="evidence" value="ECO:0007669"/>
    <property type="project" value="TreeGrafter"/>
</dbReference>
<feature type="compositionally biased region" description="Low complexity" evidence="3">
    <location>
        <begin position="158"/>
        <end position="174"/>
    </location>
</feature>
<feature type="non-terminal residue" evidence="5">
    <location>
        <position position="1"/>
    </location>
</feature>
<dbReference type="InterPro" id="IPR009852">
    <property type="entry name" value="CENPJ_C_dom"/>
</dbReference>
<dbReference type="PANTHER" id="PTHR10331">
    <property type="entry name" value="T COMPLEX PROTEIN 10"/>
    <property type="match status" value="1"/>
</dbReference>
<keyword evidence="2" id="KW-0175">Coiled coil</keyword>
<feature type="region of interest" description="Disordered" evidence="3">
    <location>
        <begin position="443"/>
        <end position="463"/>
    </location>
</feature>
<feature type="compositionally biased region" description="Low complexity" evidence="3">
    <location>
        <begin position="216"/>
        <end position="228"/>
    </location>
</feature>
<dbReference type="Gene3D" id="2.60.450.20">
    <property type="match status" value="1"/>
</dbReference>
<dbReference type="GO" id="GO:0061511">
    <property type="term" value="P:centriole elongation"/>
    <property type="evidence" value="ECO:0007669"/>
    <property type="project" value="TreeGrafter"/>
</dbReference>
<evidence type="ECO:0000256" key="3">
    <source>
        <dbReference type="SAM" id="MobiDB-lite"/>
    </source>
</evidence>
<feature type="region of interest" description="Disordered" evidence="3">
    <location>
        <begin position="210"/>
        <end position="246"/>
    </location>
</feature>
<evidence type="ECO:0000256" key="2">
    <source>
        <dbReference type="SAM" id="Coils"/>
    </source>
</evidence>
<dbReference type="GO" id="GO:0060271">
    <property type="term" value="P:cilium assembly"/>
    <property type="evidence" value="ECO:0007669"/>
    <property type="project" value="TreeGrafter"/>
</dbReference>
<proteinExistence type="inferred from homology"/>
<accession>A0A0X3Q3T9</accession>
<feature type="compositionally biased region" description="Low complexity" evidence="3">
    <location>
        <begin position="770"/>
        <end position="783"/>
    </location>
</feature>
<feature type="coiled-coil region" evidence="2">
    <location>
        <begin position="556"/>
        <end position="629"/>
    </location>
</feature>